<feature type="domain" description="PucR C-terminal helix-turn-helix" evidence="3">
    <location>
        <begin position="451"/>
        <end position="504"/>
    </location>
</feature>
<evidence type="ECO:0000313" key="5">
    <source>
        <dbReference type="EMBL" id="GIO69105.1"/>
    </source>
</evidence>
<organism evidence="5 6">
    <name type="scientific">Paenibacillus cookii</name>
    <dbReference type="NCBI Taxonomy" id="157839"/>
    <lineage>
        <taxon>Bacteria</taxon>
        <taxon>Bacillati</taxon>
        <taxon>Bacillota</taxon>
        <taxon>Bacilli</taxon>
        <taxon>Bacillales</taxon>
        <taxon>Paenibacillaceae</taxon>
        <taxon>Paenibacillus</taxon>
    </lineage>
</organism>
<reference evidence="5 6" key="1">
    <citation type="submission" date="2021-03" db="EMBL/GenBank/DDBJ databases">
        <title>Antimicrobial resistance genes in bacteria isolated from Japanese honey, and their potential for conferring macrolide and lincosamide resistance in the American foulbrood pathogen Paenibacillus larvae.</title>
        <authorList>
            <person name="Okamoto M."/>
            <person name="Kumagai M."/>
            <person name="Kanamori H."/>
            <person name="Takamatsu D."/>
        </authorList>
    </citation>
    <scope>NUCLEOTIDE SEQUENCE [LARGE SCALE GENOMIC DNA]</scope>
    <source>
        <strain evidence="5 6">J21TS3</strain>
    </source>
</reference>
<evidence type="ECO:0000313" key="6">
    <source>
        <dbReference type="Proteomes" id="UP000680638"/>
    </source>
</evidence>
<sequence>MSLKGLTVREMLELPVMQNAKLISGEKGLDRIVQYIDIWEVPDIGSWLREGEMVLTAGYPARDNLSLLTDMIEQLAKVNGAGIAIKPERFIPRIPQEMIDKSNLYHVPIIQLPVRMAYIDITYNVMEQILNRQAVLLKRAEEVNKALTGLVLNNKGIQVVADSVSQLIESRIWIVDKTGGVLASSPEGSPYVPSDSHRQWEVNVDNKMLGKFVVEKRKLDELDLMLIEQARLVFSLELMREKIAFDTESRLRGTFFEELLLNPPADERITASKGLQLGLSPSWLWEVAVIEADEPFYNEDSPIAETIQSLLAEESAVRKVRPQLQIHGGKIVLFLPSVPSSGAESRQDNGKGRQTPWNEKMQSWLQQWDSVRIGIGRQVRLFETNRSYHEARTAVSIGFRLNRRRQLFLYSEVEMLQMLLDSTDETWLSRFVDERIGKLAEHDRENGTNYVSTLYHYLATGGSLNETSNRMYIHRNSVNYRIDRIKTMTGLDLNSAQSRFELYLCSAYYLVNHA</sequence>
<dbReference type="InterPro" id="IPR042070">
    <property type="entry name" value="PucR_C-HTH_sf"/>
</dbReference>
<dbReference type="RefSeq" id="WP_036711237.1">
    <property type="nucleotide sequence ID" value="NZ_BORW01000026.1"/>
</dbReference>
<dbReference type="InterPro" id="IPR051448">
    <property type="entry name" value="CdaR-like_regulators"/>
</dbReference>
<feature type="domain" description="Purine catabolism PurC-like" evidence="2">
    <location>
        <begin position="10"/>
        <end position="129"/>
    </location>
</feature>
<evidence type="ECO:0000259" key="4">
    <source>
        <dbReference type="Pfam" id="PF17853"/>
    </source>
</evidence>
<dbReference type="PANTHER" id="PTHR33744">
    <property type="entry name" value="CARBOHYDRATE DIACID REGULATOR"/>
    <property type="match status" value="1"/>
</dbReference>
<proteinExistence type="inferred from homology"/>
<comment type="caution">
    <text evidence="5">The sequence shown here is derived from an EMBL/GenBank/DDBJ whole genome shotgun (WGS) entry which is preliminary data.</text>
</comment>
<dbReference type="Pfam" id="PF07905">
    <property type="entry name" value="PucR"/>
    <property type="match status" value="1"/>
</dbReference>
<dbReference type="InterPro" id="IPR041522">
    <property type="entry name" value="CdaR_GGDEF"/>
</dbReference>
<feature type="domain" description="CdaR GGDEF-like" evidence="4">
    <location>
        <begin position="266"/>
        <end position="396"/>
    </location>
</feature>
<gene>
    <name evidence="5" type="ORF">J21TS3_39260</name>
</gene>
<dbReference type="Gene3D" id="1.10.10.2840">
    <property type="entry name" value="PucR C-terminal helix-turn-helix domain"/>
    <property type="match status" value="1"/>
</dbReference>
<dbReference type="Pfam" id="PF17853">
    <property type="entry name" value="GGDEF_2"/>
    <property type="match status" value="1"/>
</dbReference>
<name>A0ABQ4M0R7_9BACL</name>
<dbReference type="InterPro" id="IPR025736">
    <property type="entry name" value="PucR_C-HTH_dom"/>
</dbReference>
<dbReference type="EMBL" id="BORW01000026">
    <property type="protein sequence ID" value="GIO69105.1"/>
    <property type="molecule type" value="Genomic_DNA"/>
</dbReference>
<dbReference type="Pfam" id="PF13556">
    <property type="entry name" value="HTH_30"/>
    <property type="match status" value="1"/>
</dbReference>
<accession>A0ABQ4M0R7</accession>
<comment type="similarity">
    <text evidence="1">Belongs to the CdaR family.</text>
</comment>
<dbReference type="InterPro" id="IPR012914">
    <property type="entry name" value="PucR_dom"/>
</dbReference>
<keyword evidence="6" id="KW-1185">Reference proteome</keyword>
<dbReference type="Proteomes" id="UP000680638">
    <property type="component" value="Unassembled WGS sequence"/>
</dbReference>
<protein>
    <submittedName>
        <fullName evidence="5">CdaR family transcriptional regulator</fullName>
    </submittedName>
</protein>
<evidence type="ECO:0000259" key="3">
    <source>
        <dbReference type="Pfam" id="PF13556"/>
    </source>
</evidence>
<evidence type="ECO:0000256" key="1">
    <source>
        <dbReference type="ARBA" id="ARBA00006754"/>
    </source>
</evidence>
<evidence type="ECO:0000259" key="2">
    <source>
        <dbReference type="Pfam" id="PF07905"/>
    </source>
</evidence>
<dbReference type="PANTHER" id="PTHR33744:SF1">
    <property type="entry name" value="DNA-BINDING TRANSCRIPTIONAL ACTIVATOR ADER"/>
    <property type="match status" value="1"/>
</dbReference>